<name>A0A2N9GX67_FAGSY</name>
<organism evidence="2">
    <name type="scientific">Fagus sylvatica</name>
    <name type="common">Beechnut</name>
    <dbReference type="NCBI Taxonomy" id="28930"/>
    <lineage>
        <taxon>Eukaryota</taxon>
        <taxon>Viridiplantae</taxon>
        <taxon>Streptophyta</taxon>
        <taxon>Embryophyta</taxon>
        <taxon>Tracheophyta</taxon>
        <taxon>Spermatophyta</taxon>
        <taxon>Magnoliopsida</taxon>
        <taxon>eudicotyledons</taxon>
        <taxon>Gunneridae</taxon>
        <taxon>Pentapetalae</taxon>
        <taxon>rosids</taxon>
        <taxon>fabids</taxon>
        <taxon>Fagales</taxon>
        <taxon>Fagaceae</taxon>
        <taxon>Fagus</taxon>
    </lineage>
</organism>
<protein>
    <submittedName>
        <fullName evidence="2">Uncharacterized protein</fullName>
    </submittedName>
</protein>
<sequence length="52" mass="6242">MFDRVRKINMAWEWQHFTVTEMKPTTMQQGRATEIDAFGVNKTRLEHKIMMA</sequence>
<proteinExistence type="predicted"/>
<dbReference type="EMBL" id="OIVN01002284">
    <property type="protein sequence ID" value="SPD02280.1"/>
    <property type="molecule type" value="Genomic_DNA"/>
</dbReference>
<gene>
    <name evidence="1" type="ORF">FSB_LOCUS30162</name>
    <name evidence="2" type="ORF">FSB_LOCUS31990</name>
</gene>
<dbReference type="EMBL" id="OIVN01002492">
    <property type="protein sequence ID" value="SPD04108.1"/>
    <property type="molecule type" value="Genomic_DNA"/>
</dbReference>
<accession>A0A2N9GX67</accession>
<reference evidence="2" key="1">
    <citation type="submission" date="2018-02" db="EMBL/GenBank/DDBJ databases">
        <authorList>
            <person name="Cohen D.B."/>
            <person name="Kent A.D."/>
        </authorList>
    </citation>
    <scope>NUCLEOTIDE SEQUENCE</scope>
</reference>
<dbReference type="AlphaFoldDB" id="A0A2N9GX67"/>
<evidence type="ECO:0000313" key="2">
    <source>
        <dbReference type="EMBL" id="SPD04108.1"/>
    </source>
</evidence>
<evidence type="ECO:0000313" key="1">
    <source>
        <dbReference type="EMBL" id="SPD02280.1"/>
    </source>
</evidence>